<protein>
    <submittedName>
        <fullName evidence="2">Uncharacterized protein</fullName>
    </submittedName>
</protein>
<organism evidence="2 3">
    <name type="scientific">Lactobacillus hominis DSM 23910 = CRBIP 24.179</name>
    <dbReference type="NCBI Taxonomy" id="1423758"/>
    <lineage>
        <taxon>Bacteria</taxon>
        <taxon>Bacillati</taxon>
        <taxon>Bacillota</taxon>
        <taxon>Bacilli</taxon>
        <taxon>Lactobacillales</taxon>
        <taxon>Lactobacillaceae</taxon>
        <taxon>Lactobacillus</taxon>
    </lineage>
</organism>
<proteinExistence type="predicted"/>
<feature type="chain" id="PRO_5009961913" evidence="1">
    <location>
        <begin position="25"/>
        <end position="141"/>
    </location>
</feature>
<dbReference type="EMBL" id="CAKE01000004">
    <property type="protein sequence ID" value="CCI81622.1"/>
    <property type="molecule type" value="Genomic_DNA"/>
</dbReference>
<keyword evidence="3" id="KW-1185">Reference proteome</keyword>
<accession>I7L5U5</accession>
<comment type="caution">
    <text evidence="2">The sequence shown here is derived from an EMBL/GenBank/DDBJ whole genome shotgun (WGS) entry which is preliminary data.</text>
</comment>
<dbReference type="GeneID" id="82846867"/>
<dbReference type="RefSeq" id="WP_008470445.1">
    <property type="nucleotide sequence ID" value="NZ_AYZP01000001.1"/>
</dbReference>
<evidence type="ECO:0000256" key="1">
    <source>
        <dbReference type="SAM" id="SignalP"/>
    </source>
</evidence>
<dbReference type="PATRIC" id="fig|1423758.3.peg.21"/>
<dbReference type="STRING" id="1423758.FC41_GL000021"/>
<name>I7L5U5_9LACO</name>
<dbReference type="Proteomes" id="UP000009320">
    <property type="component" value="Unassembled WGS sequence"/>
</dbReference>
<evidence type="ECO:0000313" key="3">
    <source>
        <dbReference type="Proteomes" id="UP000009320"/>
    </source>
</evidence>
<reference evidence="2 3" key="1">
    <citation type="submission" date="2012-06" db="EMBL/GenBank/DDBJ databases">
        <title>Draft Genome Sequence of Lactobacillus hominis Strain CRBIP 24.179T, isolated from human intestine.</title>
        <authorList>
            <person name="Cousin S."/>
            <person name="Ma L."/>
            <person name="Bizet C."/>
            <person name="Loux V."/>
            <person name="Bouchier C."/>
            <person name="Clermont D."/>
            <person name="Creno S."/>
        </authorList>
    </citation>
    <scope>NUCLEOTIDE SEQUENCE [LARGE SCALE GENOMIC DNA]</scope>
    <source>
        <strain evidence="3">CRBIP 24.179T</strain>
    </source>
</reference>
<evidence type="ECO:0000313" key="2">
    <source>
        <dbReference type="EMBL" id="CCI81622.1"/>
    </source>
</evidence>
<gene>
    <name evidence="2" type="ORF">BN55_09460</name>
</gene>
<dbReference type="AlphaFoldDB" id="I7L5U5"/>
<sequence length="141" mass="15778">MKKLVLSLVVLVGLLFGLNSQAHAAVDNDGAYYDDWCTVAQQQNNSILNFDSLGQNGFSYNLDKNTDGSVKGLTAAWSTPETHKEQKLILFSGKDRLITVHIVGNYYIFKVSYYKPMYHFNLKLLSDPEAGSVYSVQLNAY</sequence>
<feature type="signal peptide" evidence="1">
    <location>
        <begin position="1"/>
        <end position="24"/>
    </location>
</feature>
<keyword evidence="1" id="KW-0732">Signal</keyword>